<dbReference type="Proteomes" id="UP000024816">
    <property type="component" value="Unassembled WGS sequence"/>
</dbReference>
<keyword evidence="3" id="KW-1185">Reference proteome</keyword>
<evidence type="ECO:0000313" key="3">
    <source>
        <dbReference type="Proteomes" id="UP000024816"/>
    </source>
</evidence>
<dbReference type="PROSITE" id="PS51257">
    <property type="entry name" value="PROKAR_LIPOPROTEIN"/>
    <property type="match status" value="1"/>
</dbReference>
<dbReference type="AlphaFoldDB" id="A0A059F9D9"/>
<evidence type="ECO:0000313" key="2">
    <source>
        <dbReference type="EMBL" id="KCZ87176.1"/>
    </source>
</evidence>
<gene>
    <name evidence="2" type="ORF">HJA_13280</name>
</gene>
<proteinExistence type="predicted"/>
<evidence type="ECO:0008006" key="4">
    <source>
        <dbReference type="Google" id="ProtNLM"/>
    </source>
</evidence>
<protein>
    <recommendedName>
        <fullName evidence="4">Lipoprotein</fullName>
    </recommendedName>
</protein>
<name>A0A059F9D9_9PROT</name>
<dbReference type="RefSeq" id="WP_155839997.1">
    <property type="nucleotide sequence ID" value="NZ_ARYJ01000009.1"/>
</dbReference>
<dbReference type="OrthoDB" id="7618985at2"/>
<feature type="signal peptide" evidence="1">
    <location>
        <begin position="1"/>
        <end position="17"/>
    </location>
</feature>
<reference evidence="2 3" key="1">
    <citation type="journal article" date="2014" name="Antonie Van Leeuwenhoek">
        <title>Hyphomonas beringensis sp. nov. and Hyphomonas chukchiensis sp. nov., isolated from surface seawater of the Bering Sea and Chukchi Sea.</title>
        <authorList>
            <person name="Li C."/>
            <person name="Lai Q."/>
            <person name="Li G."/>
            <person name="Dong C."/>
            <person name="Wang J."/>
            <person name="Liao Y."/>
            <person name="Shao Z."/>
        </authorList>
    </citation>
    <scope>NUCLEOTIDE SEQUENCE [LARGE SCALE GENOMIC DNA]</scope>
    <source>
        <strain evidence="2 3">VP2</strain>
    </source>
</reference>
<dbReference type="EMBL" id="ARYJ01000009">
    <property type="protein sequence ID" value="KCZ87176.1"/>
    <property type="molecule type" value="Genomic_DNA"/>
</dbReference>
<dbReference type="PATRIC" id="fig|1280952.3.peg.2657"/>
<evidence type="ECO:0000256" key="1">
    <source>
        <dbReference type="SAM" id="SignalP"/>
    </source>
</evidence>
<dbReference type="STRING" id="1280952.HJA_13280"/>
<organism evidence="2 3">
    <name type="scientific">Hyphomonas jannaschiana VP2</name>
    <dbReference type="NCBI Taxonomy" id="1280952"/>
    <lineage>
        <taxon>Bacteria</taxon>
        <taxon>Pseudomonadati</taxon>
        <taxon>Pseudomonadota</taxon>
        <taxon>Alphaproteobacteria</taxon>
        <taxon>Hyphomonadales</taxon>
        <taxon>Hyphomonadaceae</taxon>
        <taxon>Hyphomonas</taxon>
    </lineage>
</organism>
<comment type="caution">
    <text evidence="2">The sequence shown here is derived from an EMBL/GenBank/DDBJ whole genome shotgun (WGS) entry which is preliminary data.</text>
</comment>
<dbReference type="eggNOG" id="ENOG5033FRS">
    <property type="taxonomic scope" value="Bacteria"/>
</dbReference>
<feature type="chain" id="PRO_5001572104" description="Lipoprotein" evidence="1">
    <location>
        <begin position="18"/>
        <end position="158"/>
    </location>
</feature>
<sequence>MMFRALLCSLVFVSACASSDTAVPANRNGAGPAADVVATNSLPAQTLEPGTCGLFLWSRDEPRHFVFFHVAGTDTAEVVFEGLEQTMGVESQSGDIFGQFLTRMTLRSADSRPVSLTLSPGEEIDGGRRVPLARMISQDDQGWEIITPLTGLTACQPE</sequence>
<accession>A0A059F9D9</accession>
<keyword evidence="1" id="KW-0732">Signal</keyword>